<dbReference type="AlphaFoldDB" id="A0A542DER2"/>
<dbReference type="Proteomes" id="UP000320876">
    <property type="component" value="Unassembled WGS sequence"/>
</dbReference>
<reference evidence="2 3" key="1">
    <citation type="submission" date="2019-06" db="EMBL/GenBank/DDBJ databases">
        <title>Sequencing the genomes of 1000 actinobacteria strains.</title>
        <authorList>
            <person name="Klenk H.-P."/>
        </authorList>
    </citation>
    <scope>NUCLEOTIDE SEQUENCE [LARGE SCALE GENOMIC DNA]</scope>
    <source>
        <strain evidence="2 3">DSM 45679</strain>
    </source>
</reference>
<dbReference type="InterPro" id="IPR034660">
    <property type="entry name" value="DinB/YfiT-like"/>
</dbReference>
<dbReference type="EMBL" id="VFML01000001">
    <property type="protein sequence ID" value="TQJ01546.1"/>
    <property type="molecule type" value="Genomic_DNA"/>
</dbReference>
<keyword evidence="3" id="KW-1185">Reference proteome</keyword>
<sequence length="205" mass="22458">MGDRVMTAADKRTLALAERRRLTSTLAGLTSRQWASPSLCAGWTVREVAGHVAENTRVGLGGFLLGMVRARFDHDEYNRRAAARWALLPTRDLVAALDTDRMMLVFRLSPALLLVDNVVHHQDIRRPLGLGTEIPEQVVAAALTAVLTEGAFAAEARRVAGNRLVATDIDWRHGEGQAELRGPAEALLMHVMGRPVDPAELRSTR</sequence>
<evidence type="ECO:0000313" key="2">
    <source>
        <dbReference type="EMBL" id="TQJ01546.1"/>
    </source>
</evidence>
<dbReference type="RefSeq" id="WP_141996369.1">
    <property type="nucleotide sequence ID" value="NZ_VFML01000001.1"/>
</dbReference>
<evidence type="ECO:0000313" key="3">
    <source>
        <dbReference type="Proteomes" id="UP000320876"/>
    </source>
</evidence>
<dbReference type="NCBIfam" id="TIGR03083">
    <property type="entry name" value="maleylpyruvate isomerase family mycothiol-dependent enzyme"/>
    <property type="match status" value="1"/>
</dbReference>
<dbReference type="InterPro" id="IPR017517">
    <property type="entry name" value="Maleyloyr_isom"/>
</dbReference>
<comment type="caution">
    <text evidence="2">The sequence shown here is derived from an EMBL/GenBank/DDBJ whole genome shotgun (WGS) entry which is preliminary data.</text>
</comment>
<evidence type="ECO:0000259" key="1">
    <source>
        <dbReference type="Pfam" id="PF11716"/>
    </source>
</evidence>
<dbReference type="InterPro" id="IPR024344">
    <property type="entry name" value="MDMPI_metal-binding"/>
</dbReference>
<feature type="domain" description="Mycothiol-dependent maleylpyruvate isomerase metal-binding" evidence="1">
    <location>
        <begin position="17"/>
        <end position="100"/>
    </location>
</feature>
<gene>
    <name evidence="2" type="ORF">FB471_1234</name>
</gene>
<accession>A0A542DER2</accession>
<dbReference type="GO" id="GO:0046872">
    <property type="term" value="F:metal ion binding"/>
    <property type="evidence" value="ECO:0007669"/>
    <property type="project" value="InterPro"/>
</dbReference>
<dbReference type="Gene3D" id="1.20.120.450">
    <property type="entry name" value="dinb family like domain"/>
    <property type="match status" value="1"/>
</dbReference>
<organism evidence="2 3">
    <name type="scientific">Amycolatopsis cihanbeyliensis</name>
    <dbReference type="NCBI Taxonomy" id="1128664"/>
    <lineage>
        <taxon>Bacteria</taxon>
        <taxon>Bacillati</taxon>
        <taxon>Actinomycetota</taxon>
        <taxon>Actinomycetes</taxon>
        <taxon>Pseudonocardiales</taxon>
        <taxon>Pseudonocardiaceae</taxon>
        <taxon>Amycolatopsis</taxon>
    </lineage>
</organism>
<dbReference type="Pfam" id="PF11716">
    <property type="entry name" value="MDMPI_N"/>
    <property type="match status" value="1"/>
</dbReference>
<protein>
    <submittedName>
        <fullName evidence="2">Uncharacterized protein (TIGR03083 family)</fullName>
    </submittedName>
</protein>
<name>A0A542DER2_AMYCI</name>
<dbReference type="SUPFAM" id="SSF109854">
    <property type="entry name" value="DinB/YfiT-like putative metalloenzymes"/>
    <property type="match status" value="1"/>
</dbReference>
<dbReference type="OrthoDB" id="5178565at2"/>
<proteinExistence type="predicted"/>